<feature type="region of interest" description="Disordered" evidence="1">
    <location>
        <begin position="53"/>
        <end position="77"/>
    </location>
</feature>
<protein>
    <submittedName>
        <fullName evidence="2">Uncharacterized protein</fullName>
    </submittedName>
</protein>
<proteinExistence type="predicted"/>
<gene>
    <name evidence="2" type="ORF">POVCU1_051230</name>
</gene>
<feature type="compositionally biased region" description="Basic and acidic residues" evidence="1">
    <location>
        <begin position="62"/>
        <end position="77"/>
    </location>
</feature>
<evidence type="ECO:0000313" key="2">
    <source>
        <dbReference type="EMBL" id="SBS99192.1"/>
    </source>
</evidence>
<dbReference type="AlphaFoldDB" id="A0A1A8X1R0"/>
<accession>A0A1A8X1R0</accession>
<organism evidence="2 3">
    <name type="scientific">Plasmodium ovale curtisi</name>
    <dbReference type="NCBI Taxonomy" id="864141"/>
    <lineage>
        <taxon>Eukaryota</taxon>
        <taxon>Sar</taxon>
        <taxon>Alveolata</taxon>
        <taxon>Apicomplexa</taxon>
        <taxon>Aconoidasida</taxon>
        <taxon>Haemosporida</taxon>
        <taxon>Plasmodiidae</taxon>
        <taxon>Plasmodium</taxon>
        <taxon>Plasmodium (Plasmodium)</taxon>
    </lineage>
</organism>
<evidence type="ECO:0000313" key="3">
    <source>
        <dbReference type="Proteomes" id="UP000078546"/>
    </source>
</evidence>
<evidence type="ECO:0000256" key="1">
    <source>
        <dbReference type="SAM" id="MobiDB-lite"/>
    </source>
</evidence>
<name>A0A1A8X1R0_PLAOA</name>
<dbReference type="Proteomes" id="UP000078546">
    <property type="component" value="Unassembled WGS sequence"/>
</dbReference>
<dbReference type="EMBL" id="FLQV01001183">
    <property type="protein sequence ID" value="SBS99192.1"/>
    <property type="molecule type" value="Genomic_DNA"/>
</dbReference>
<reference evidence="3" key="1">
    <citation type="submission" date="2016-05" db="EMBL/GenBank/DDBJ databases">
        <authorList>
            <person name="Naeem Raeece"/>
        </authorList>
    </citation>
    <scope>NUCLEOTIDE SEQUENCE [LARGE SCALE GENOMIC DNA]</scope>
</reference>
<sequence>MLTHLRYGSDKMVSSQTNLHILLTSHLSASIHADDLVEHRTAELPIGKTGRVKNTGWKGLRKSGDKRVERERMKAHS</sequence>